<feature type="transmembrane region" description="Helical" evidence="2">
    <location>
        <begin position="679"/>
        <end position="696"/>
    </location>
</feature>
<keyword evidence="2" id="KW-1133">Transmembrane helix</keyword>
<keyword evidence="3" id="KW-0808">Transferase</keyword>
<dbReference type="AlphaFoldDB" id="G4CUU4"/>
<feature type="transmembrane region" description="Helical" evidence="2">
    <location>
        <begin position="567"/>
        <end position="587"/>
    </location>
</feature>
<feature type="compositionally biased region" description="Basic residues" evidence="1">
    <location>
        <begin position="1123"/>
        <end position="1139"/>
    </location>
</feature>
<reference evidence="3 4" key="1">
    <citation type="submission" date="2011-06" db="EMBL/GenBank/DDBJ databases">
        <authorList>
            <person name="Muzny D."/>
            <person name="Qin X."/>
            <person name="Deng J."/>
            <person name="Jiang H."/>
            <person name="Liu Y."/>
            <person name="Qu J."/>
            <person name="Song X.-Z."/>
            <person name="Zhang L."/>
            <person name="Thornton R."/>
            <person name="Coyle M."/>
            <person name="Francisco L."/>
            <person name="Jackson L."/>
            <person name="Javaid M."/>
            <person name="Korchina V."/>
            <person name="Kovar C."/>
            <person name="Mata R."/>
            <person name="Mathew T."/>
            <person name="Ngo R."/>
            <person name="Nguyen L."/>
            <person name="Nguyen N."/>
            <person name="Okwuonu G."/>
            <person name="Ongeri F."/>
            <person name="Pham C."/>
            <person name="Simmons D."/>
            <person name="Wilczek-Boney K."/>
            <person name="Hale W."/>
            <person name="Jakkamsetti A."/>
            <person name="Pham P."/>
            <person name="Ruth R."/>
            <person name="San Lucas F."/>
            <person name="Warren J."/>
            <person name="Zhang J."/>
            <person name="Zhao Z."/>
            <person name="Zhou C."/>
            <person name="Zhu D."/>
            <person name="Lee S."/>
            <person name="Bess C."/>
            <person name="Blankenburg K."/>
            <person name="Forbes L."/>
            <person name="Fu Q."/>
            <person name="Gubbala S."/>
            <person name="Hirani K."/>
            <person name="Jayaseelan J.C."/>
            <person name="Lara F."/>
            <person name="Munidasa M."/>
            <person name="Palculict T."/>
            <person name="Patil S."/>
            <person name="Pu L.-L."/>
            <person name="Saada N."/>
            <person name="Tang L."/>
            <person name="Weissenberger G."/>
            <person name="Zhu Y."/>
            <person name="Hemphill L."/>
            <person name="Shang Y."/>
            <person name="Youmans B."/>
            <person name="Ayvaz T."/>
            <person name="Ross M."/>
            <person name="Santibanez J."/>
            <person name="Aqrawi P."/>
            <person name="Gross S."/>
            <person name="Joshi V."/>
            <person name="Fowler G."/>
            <person name="Nazareth L."/>
            <person name="Reid J."/>
            <person name="Worley K."/>
            <person name="Petrosino J."/>
            <person name="Highlander S."/>
            <person name="Gibbs R."/>
        </authorList>
    </citation>
    <scope>NUCLEOTIDE SEQUENCE [LARGE SCALE GENOMIC DNA]</scope>
    <source>
        <strain evidence="3 4">ATCC 25577</strain>
    </source>
</reference>
<feature type="transmembrane region" description="Helical" evidence="2">
    <location>
        <begin position="645"/>
        <end position="672"/>
    </location>
</feature>
<gene>
    <name evidence="3" type="ORF">HMPREF9153_0301</name>
</gene>
<protein>
    <submittedName>
        <fullName evidence="3">Glycosyltransferase</fullName>
    </submittedName>
</protein>
<feature type="transmembrane region" description="Helical" evidence="2">
    <location>
        <begin position="812"/>
        <end position="830"/>
    </location>
</feature>
<feature type="compositionally biased region" description="Low complexity" evidence="1">
    <location>
        <begin position="1113"/>
        <end position="1122"/>
    </location>
</feature>
<dbReference type="PATRIC" id="fig|997355.3.peg.296"/>
<evidence type="ECO:0000256" key="1">
    <source>
        <dbReference type="SAM" id="MobiDB-lite"/>
    </source>
</evidence>
<feature type="region of interest" description="Disordered" evidence="1">
    <location>
        <begin position="1113"/>
        <end position="1139"/>
    </location>
</feature>
<dbReference type="HOGENOM" id="CLU_005856_0_0_11"/>
<evidence type="ECO:0000313" key="4">
    <source>
        <dbReference type="Proteomes" id="UP000005332"/>
    </source>
</evidence>
<evidence type="ECO:0000256" key="2">
    <source>
        <dbReference type="SAM" id="Phobius"/>
    </source>
</evidence>
<dbReference type="InterPro" id="IPR029044">
    <property type="entry name" value="Nucleotide-diphossugar_trans"/>
</dbReference>
<dbReference type="Proteomes" id="UP000005332">
    <property type="component" value="Unassembled WGS sequence"/>
</dbReference>
<feature type="transmembrane region" description="Helical" evidence="2">
    <location>
        <begin position="740"/>
        <end position="758"/>
    </location>
</feature>
<keyword evidence="4" id="KW-1185">Reference proteome</keyword>
<sequence length="1139" mass="122779">MCDDQSCTYDVHAELHDVDEQVACQVSDEKYSAETEPDEGRRPDLGDAPRTAEGLTDWTIPVIPSVRVDPGDWAWAHERREPAVPDITADEVAVILLVHQAADWLSRTLNALRRSDERAAVQIAVDLGSTDESTNLLEEAVGEGLLEECVTASADTTPGQGVNLALDRLPDDVTHVWILHDDVEVGRDSLSSLLHEASRKPHPDVLYPTLLKPARHNYPEFIDEQGQSVSTGGTRVLPVVDRGDIDQKQADPGPVLGGSTAGMFVRLEAWSRLHGFDPALPLFRDGVDFGWRANEAGMVVRTAPTCTIHHRQAGRGWQRESNLAPRPDVTDRLAGMRMVAARTGHPTRTSFALLLASVWRFIVLLVGKAPSRAADEWRAGWQLWKTRSVTREMSQRLQEFHAQCDPDDLENTNRLLPSRRSVWARAVDRYAGDLSDRMHPWRNEDGTTIDDLTGDDFTARDHRFVVNPYTVMVGLMVLCGLIACRGLYGPGSVTSTWLAPAPHGLSGAWHRWLTAVPGVRGANAPWLAWPAFGSVLTIGEPEVLVRILLVLAPLLTAVSAHRLFRRVMGVGVTTVLLSSFWGLLPILTGGLARGSVTAVALGVILPHMALHTWRLVNSETIDVAELRGAGIGTRQVGGVSSAGGLALWSALAISLVPALWIYPLAVAVGILMTRPRRPLLAAIVAVGPLLVISPWIPRLFSEPGRMVTGAEPLLSPVVETRAGLWLLVGRSIVPGTAPTAFTLIAMIPLWIAALWAVWRLVIDRSASIGSLTGHPSGRVLALILVYLVCLTLAGVGSRVLVDVWGVQVHPAIEPWQLVGVGVLLMLIAAARQSALLKRAEVDHHPADESPTLGELLVGIGNRWLPWVMAVSVAAGGVWWLVGGARGPMSTTDEMRPAYVTAVEGSPRQTRTLMVNVHGSDARWDLVDAENPSWGSGERPAISSDSRIANPASDLALAVATGAVPDDLASRLSALGIGHLWLRGAGADVVAQVGNTAGLTAAITDPTTTVWTVDGQPSRAVVGAPGGDQEPVVGKVTTSGTLTILEPRDDRWKVEVGGTKLQPAAQHEIGVSYQVGSARGDLTWSMPTQGWACAIEVVALVVLMLVAGPQYAQRNRVAAPRRSVPARRRKARRNHRQEES</sequence>
<feature type="compositionally biased region" description="Basic and acidic residues" evidence="1">
    <location>
        <begin position="28"/>
        <end position="47"/>
    </location>
</feature>
<feature type="region of interest" description="Disordered" evidence="1">
    <location>
        <begin position="28"/>
        <end position="53"/>
    </location>
</feature>
<feature type="transmembrane region" description="Helical" evidence="2">
    <location>
        <begin position="779"/>
        <end position="800"/>
    </location>
</feature>
<dbReference type="EMBL" id="AGBA01000005">
    <property type="protein sequence ID" value="EGY78732.1"/>
    <property type="molecule type" value="Genomic_DNA"/>
</dbReference>
<proteinExistence type="predicted"/>
<dbReference type="InterPro" id="IPR050834">
    <property type="entry name" value="Glycosyltransf_2"/>
</dbReference>
<dbReference type="PANTHER" id="PTHR43685">
    <property type="entry name" value="GLYCOSYLTRANSFERASE"/>
    <property type="match status" value="1"/>
</dbReference>
<feature type="transmembrane region" description="Helical" evidence="2">
    <location>
        <begin position="863"/>
        <end position="881"/>
    </location>
</feature>
<comment type="caution">
    <text evidence="3">The sequence shown here is derived from an EMBL/GenBank/DDBJ whole genome shotgun (WGS) entry which is preliminary data.</text>
</comment>
<organism evidence="3 4">
    <name type="scientific">Cutibacterium avidum ATCC 25577</name>
    <dbReference type="NCBI Taxonomy" id="997355"/>
    <lineage>
        <taxon>Bacteria</taxon>
        <taxon>Bacillati</taxon>
        <taxon>Actinomycetota</taxon>
        <taxon>Actinomycetes</taxon>
        <taxon>Propionibacteriales</taxon>
        <taxon>Propionibacteriaceae</taxon>
        <taxon>Cutibacterium</taxon>
    </lineage>
</organism>
<dbReference type="PANTHER" id="PTHR43685:SF3">
    <property type="entry name" value="SLR2126 PROTEIN"/>
    <property type="match status" value="1"/>
</dbReference>
<keyword evidence="2" id="KW-0472">Membrane</keyword>
<dbReference type="Gene3D" id="3.90.550.10">
    <property type="entry name" value="Spore Coat Polysaccharide Biosynthesis Protein SpsA, Chain A"/>
    <property type="match status" value="1"/>
</dbReference>
<feature type="transmembrane region" description="Helical" evidence="2">
    <location>
        <begin position="543"/>
        <end position="560"/>
    </location>
</feature>
<dbReference type="SUPFAM" id="SSF53448">
    <property type="entry name" value="Nucleotide-diphospho-sugar transferases"/>
    <property type="match status" value="1"/>
</dbReference>
<evidence type="ECO:0000313" key="3">
    <source>
        <dbReference type="EMBL" id="EGY78732.1"/>
    </source>
</evidence>
<feature type="transmembrane region" description="Helical" evidence="2">
    <location>
        <begin position="469"/>
        <end position="488"/>
    </location>
</feature>
<accession>G4CUU4</accession>
<name>G4CUU4_9ACTN</name>
<dbReference type="GO" id="GO:0016740">
    <property type="term" value="F:transferase activity"/>
    <property type="evidence" value="ECO:0007669"/>
    <property type="project" value="UniProtKB-KW"/>
</dbReference>
<keyword evidence="2" id="KW-0812">Transmembrane</keyword>